<dbReference type="InterPro" id="IPR038054">
    <property type="entry name" value="LD_TPept-like_central_sf"/>
</dbReference>
<dbReference type="GO" id="GO:0071555">
    <property type="term" value="P:cell wall organization"/>
    <property type="evidence" value="ECO:0007669"/>
    <property type="project" value="UniProtKB-UniRule"/>
</dbReference>
<comment type="pathway">
    <text evidence="1 6">Cell wall biogenesis; peptidoglycan biosynthesis.</text>
</comment>
<keyword evidence="2" id="KW-0808">Transferase</keyword>
<dbReference type="Proteomes" id="UP000515860">
    <property type="component" value="Chromosome"/>
</dbReference>
<dbReference type="InterPro" id="IPR050979">
    <property type="entry name" value="LD-transpeptidase"/>
</dbReference>
<name>A0A7G9GEB3_9FIRM</name>
<dbReference type="RefSeq" id="WP_118642368.1">
    <property type="nucleotide sequence ID" value="NZ_CP060635.1"/>
</dbReference>
<organism evidence="10 11">
    <name type="scientific">Wansuia hejianensis</name>
    <dbReference type="NCBI Taxonomy" id="2763667"/>
    <lineage>
        <taxon>Bacteria</taxon>
        <taxon>Bacillati</taxon>
        <taxon>Bacillota</taxon>
        <taxon>Clostridia</taxon>
        <taxon>Lachnospirales</taxon>
        <taxon>Lachnospiraceae</taxon>
        <taxon>Wansuia</taxon>
    </lineage>
</organism>
<dbReference type="KEGG" id="whj:H9Q79_02295"/>
<dbReference type="PANTHER" id="PTHR30582">
    <property type="entry name" value="L,D-TRANSPEPTIDASE"/>
    <property type="match status" value="1"/>
</dbReference>
<evidence type="ECO:0000256" key="5">
    <source>
        <dbReference type="ARBA" id="ARBA00023316"/>
    </source>
</evidence>
<keyword evidence="3 6" id="KW-0133">Cell shape</keyword>
<feature type="transmembrane region" description="Helical" evidence="8">
    <location>
        <begin position="120"/>
        <end position="142"/>
    </location>
</feature>
<dbReference type="GO" id="GO:0016740">
    <property type="term" value="F:transferase activity"/>
    <property type="evidence" value="ECO:0007669"/>
    <property type="project" value="UniProtKB-KW"/>
</dbReference>
<reference evidence="10 11" key="1">
    <citation type="submission" date="2020-08" db="EMBL/GenBank/DDBJ databases">
        <authorList>
            <person name="Liu C."/>
            <person name="Sun Q."/>
        </authorList>
    </citation>
    <scope>NUCLEOTIDE SEQUENCE [LARGE SCALE GENOMIC DNA]</scope>
    <source>
        <strain evidence="10 11">NSJ-29</strain>
    </source>
</reference>
<evidence type="ECO:0000256" key="2">
    <source>
        <dbReference type="ARBA" id="ARBA00022679"/>
    </source>
</evidence>
<sequence>MAEKKKDTGQRPSRKGKGSGGAGTKKNTKQNPGQPPRTGVKPGSRRPAGTLTKQGAGQAGKSGAQAGKSGVKRGSGQSGKSSVKRGNGQPGKNGTKRGDGRAGGRPRAGKKAAGRQKNKTLLIVLTCLGIALAGTLGGIYIYKADYFSHHFYEGTRINGVDCSDMTVEEAEATIQKKINEYTLTIHERGGRTEALTAGQLRMEYLDDGKVHELMVQQDPWLWFVKLDGHKVFEVTAGFVYDVDGLSGLVDGLLCVTEYTAPADAYKAQEADGSWTIVPETEGSQVNRDQVYALIKEAIEGGKTEISLEDSGCYLKPAVYSSDEGLNAEVGRLNQIHNLTRANITLKLGTGGEPEALGRDVLSGWVLDDGAGNLSISREAAGNWVQELAGDSGIIGKKNFFRTTGGEILCLEKGDTTGWSLDVEKTADAVYQAVCEGYQGEIEPVYSRISSYTGEDVGGTYVEISIDQQKMWCYQNGVLVVETPVVTGNLSISGRATPKGGIWSVKWKAHPYHMKGPKQEDGSYEYEVDVDYWMPFNGDVGIHDLASRQEFGGSIYVTNGSHGCINTPYEAAKQIYGIVGKGTPVVVY</sequence>
<dbReference type="PANTHER" id="PTHR30582:SF33">
    <property type="entry name" value="EXPORTED PROTEIN"/>
    <property type="match status" value="1"/>
</dbReference>
<dbReference type="PROSITE" id="PS52029">
    <property type="entry name" value="LD_TPASE"/>
    <property type="match status" value="1"/>
</dbReference>
<dbReference type="SUPFAM" id="SSF143985">
    <property type="entry name" value="L,D-transpeptidase pre-catalytic domain-like"/>
    <property type="match status" value="1"/>
</dbReference>
<dbReference type="Gene3D" id="3.10.20.800">
    <property type="match status" value="1"/>
</dbReference>
<evidence type="ECO:0000256" key="8">
    <source>
        <dbReference type="SAM" id="Phobius"/>
    </source>
</evidence>
<evidence type="ECO:0000256" key="7">
    <source>
        <dbReference type="SAM" id="MobiDB-lite"/>
    </source>
</evidence>
<dbReference type="SUPFAM" id="SSF141523">
    <property type="entry name" value="L,D-transpeptidase catalytic domain-like"/>
    <property type="match status" value="1"/>
</dbReference>
<keyword evidence="8" id="KW-0812">Transmembrane</keyword>
<protein>
    <submittedName>
        <fullName evidence="10">L,D-transpeptidase family protein</fullName>
    </submittedName>
</protein>
<dbReference type="Gene3D" id="2.40.440.10">
    <property type="entry name" value="L,D-transpeptidase catalytic domain-like"/>
    <property type="match status" value="1"/>
</dbReference>
<keyword evidence="5 6" id="KW-0961">Cell wall biogenesis/degradation</keyword>
<evidence type="ECO:0000256" key="1">
    <source>
        <dbReference type="ARBA" id="ARBA00004752"/>
    </source>
</evidence>
<evidence type="ECO:0000256" key="6">
    <source>
        <dbReference type="PROSITE-ProRule" id="PRU01373"/>
    </source>
</evidence>
<feature type="active site" description="Proton donor/acceptor" evidence="6">
    <location>
        <position position="542"/>
    </location>
</feature>
<accession>A0A7G9GEB3</accession>
<dbReference type="GO" id="GO:0008360">
    <property type="term" value="P:regulation of cell shape"/>
    <property type="evidence" value="ECO:0007669"/>
    <property type="project" value="UniProtKB-UniRule"/>
</dbReference>
<dbReference type="UniPathway" id="UPA00219"/>
<feature type="compositionally biased region" description="Low complexity" evidence="7">
    <location>
        <begin position="53"/>
        <end position="69"/>
    </location>
</feature>
<evidence type="ECO:0000256" key="4">
    <source>
        <dbReference type="ARBA" id="ARBA00022984"/>
    </source>
</evidence>
<keyword evidence="11" id="KW-1185">Reference proteome</keyword>
<feature type="domain" description="L,D-TPase catalytic" evidence="9">
    <location>
        <begin position="459"/>
        <end position="587"/>
    </location>
</feature>
<dbReference type="EMBL" id="CP060635">
    <property type="protein sequence ID" value="QNM09145.1"/>
    <property type="molecule type" value="Genomic_DNA"/>
</dbReference>
<gene>
    <name evidence="10" type="ORF">H9Q79_02295</name>
</gene>
<dbReference type="InterPro" id="IPR005490">
    <property type="entry name" value="LD_TPept_cat_dom"/>
</dbReference>
<evidence type="ECO:0000259" key="9">
    <source>
        <dbReference type="PROSITE" id="PS52029"/>
    </source>
</evidence>
<dbReference type="GO" id="GO:0018104">
    <property type="term" value="P:peptidoglycan-protein cross-linking"/>
    <property type="evidence" value="ECO:0007669"/>
    <property type="project" value="TreeGrafter"/>
</dbReference>
<dbReference type="GO" id="GO:0071972">
    <property type="term" value="F:peptidoglycan L,D-transpeptidase activity"/>
    <property type="evidence" value="ECO:0007669"/>
    <property type="project" value="TreeGrafter"/>
</dbReference>
<dbReference type="CDD" id="cd16913">
    <property type="entry name" value="YkuD_like"/>
    <property type="match status" value="1"/>
</dbReference>
<evidence type="ECO:0000313" key="10">
    <source>
        <dbReference type="EMBL" id="QNM09145.1"/>
    </source>
</evidence>
<keyword evidence="4 6" id="KW-0573">Peptidoglycan synthesis</keyword>
<dbReference type="Pfam" id="PF03734">
    <property type="entry name" value="YkuD"/>
    <property type="match status" value="1"/>
</dbReference>
<proteinExistence type="predicted"/>
<evidence type="ECO:0000313" key="11">
    <source>
        <dbReference type="Proteomes" id="UP000515860"/>
    </source>
</evidence>
<evidence type="ECO:0000256" key="3">
    <source>
        <dbReference type="ARBA" id="ARBA00022960"/>
    </source>
</evidence>
<feature type="region of interest" description="Disordered" evidence="7">
    <location>
        <begin position="1"/>
        <end position="115"/>
    </location>
</feature>
<feature type="active site" description="Nucleophile" evidence="6">
    <location>
        <position position="563"/>
    </location>
</feature>
<dbReference type="InterPro" id="IPR038063">
    <property type="entry name" value="Transpep_catalytic_dom"/>
</dbReference>
<keyword evidence="8" id="KW-1133">Transmembrane helix</keyword>
<keyword evidence="8" id="KW-0472">Membrane</keyword>
<dbReference type="AlphaFoldDB" id="A0A7G9GEB3"/>
<dbReference type="GO" id="GO:0005576">
    <property type="term" value="C:extracellular region"/>
    <property type="evidence" value="ECO:0007669"/>
    <property type="project" value="TreeGrafter"/>
</dbReference>